<dbReference type="InterPro" id="IPR009010">
    <property type="entry name" value="Asp_de-COase-like_dom_sf"/>
</dbReference>
<sequence length="659" mass="73623">MEVIKTICPFCGVGCGLDLYVENNFIIRSSPSREHILSGGHVCGKGAIASEVTYAWDRLLYPLKRVKDTFIRVTWDVAIKEISSKLKEIKEKYGPESIAFYGGCQNTLEEVYSFMKLARGLGTNNIDSCARVCHEPSAMALKEAVGIGASSVAVSEILNAKNVVIAGESITESHPVISQYLVEAKRKGTKIIVIDPRVTGTAKLADMHLQINSRSDIYLFNAVANYLISNGLFDREFVVNRIENFDEFVRFIKGFTIEEAEKVTGVSKDKIIEFAKIISSKPTIFSWGLGLTQTTGVNAVKAYINLALITGNIGIEGAGLLVYRGQSNVQGSGDIAKPNVFPNGPMTEDNAKELSKVWGFLPPLKEGLSITEAFFGNKIRAMFLMNYNPAQSLPNRNRVISFLKSLDLLVVMDPFMTETAKYAHYVLPTPLWVEKEGSVTNLDRLVKWRFKAVDSPGEVKSELWIIKRIAEELGLNGFHDDPKIVFKEMKEVVRLYSNLTLDEIMDYSSNSRYPNHETVMYKERFLTPSGKAKLSLVGFDKLQGEGLILITGRNVTRYNSDELIKRIPGYSSFSSNLYINPIDAESLSIEEGEMVKVISKCGMAIFRARISNEVKPGHVFAYMHDPYVNNVVCDDFDEISKTPRYKATVVKIEKLRHKI</sequence>
<evidence type="ECO:0000313" key="10">
    <source>
        <dbReference type="EMBL" id="WWQ60678.1"/>
    </source>
</evidence>
<evidence type="ECO:0000256" key="1">
    <source>
        <dbReference type="ARBA" id="ARBA00001966"/>
    </source>
</evidence>
<dbReference type="PROSITE" id="PS51669">
    <property type="entry name" value="4FE4S_MOW_BIS_MGD"/>
    <property type="match status" value="1"/>
</dbReference>
<evidence type="ECO:0000256" key="8">
    <source>
        <dbReference type="ARBA" id="ARBA00023014"/>
    </source>
</evidence>
<dbReference type="PANTHER" id="PTHR43598">
    <property type="entry name" value="TUNGSTEN-CONTAINING FORMYLMETHANOFURAN DEHYDROGENASE 2 SUBUNIT B"/>
    <property type="match status" value="1"/>
</dbReference>
<dbReference type="EC" id="1.17.1.9" evidence="10"/>
<dbReference type="Gene3D" id="2.40.40.20">
    <property type="match status" value="1"/>
</dbReference>
<dbReference type="Pfam" id="PF00384">
    <property type="entry name" value="Molybdopterin"/>
    <property type="match status" value="1"/>
</dbReference>
<dbReference type="GO" id="GO:0046872">
    <property type="term" value="F:metal ion binding"/>
    <property type="evidence" value="ECO:0007669"/>
    <property type="project" value="UniProtKB-KW"/>
</dbReference>
<dbReference type="GO" id="GO:0008863">
    <property type="term" value="F:formate dehydrogenase (NAD+) activity"/>
    <property type="evidence" value="ECO:0007669"/>
    <property type="project" value="UniProtKB-EC"/>
</dbReference>
<keyword evidence="6 10" id="KW-0560">Oxidoreductase</keyword>
<dbReference type="InterPro" id="IPR006657">
    <property type="entry name" value="MoPterin_dinucl-bd_dom"/>
</dbReference>
<organism evidence="10 11">
    <name type="scientific">Sulfolobus tengchongensis</name>
    <dbReference type="NCBI Taxonomy" id="207809"/>
    <lineage>
        <taxon>Archaea</taxon>
        <taxon>Thermoproteota</taxon>
        <taxon>Thermoprotei</taxon>
        <taxon>Sulfolobales</taxon>
        <taxon>Sulfolobaceae</taxon>
        <taxon>Sulfolobus</taxon>
    </lineage>
</organism>
<evidence type="ECO:0000256" key="3">
    <source>
        <dbReference type="ARBA" id="ARBA00010312"/>
    </source>
</evidence>
<reference evidence="10 11" key="1">
    <citation type="submission" date="2024-02" db="EMBL/GenBank/DDBJ databases">
        <title>STSV induces naive adaptation in Sulfolobus.</title>
        <authorList>
            <person name="Xiang X."/>
            <person name="Song M."/>
        </authorList>
    </citation>
    <scope>NUCLEOTIDE SEQUENCE [LARGE SCALE GENOMIC DNA]</scope>
    <source>
        <strain evidence="10 11">RT2</strain>
    </source>
</reference>
<dbReference type="Gene3D" id="2.20.25.90">
    <property type="entry name" value="ADC-like domains"/>
    <property type="match status" value="1"/>
</dbReference>
<keyword evidence="8" id="KW-0411">Iron-sulfur</keyword>
<dbReference type="Gene3D" id="3.40.228.10">
    <property type="entry name" value="Dimethylsulfoxide Reductase, domain 2"/>
    <property type="match status" value="1"/>
</dbReference>
<dbReference type="GO" id="GO:0051539">
    <property type="term" value="F:4 iron, 4 sulfur cluster binding"/>
    <property type="evidence" value="ECO:0007669"/>
    <property type="project" value="UniProtKB-KW"/>
</dbReference>
<accession>A0AAX4L3B0</accession>
<gene>
    <name evidence="10" type="primary">fdhF</name>
    <name evidence="10" type="ORF">V6M85_00945</name>
</gene>
<keyword evidence="4" id="KW-0004">4Fe-4S</keyword>
<evidence type="ECO:0000259" key="9">
    <source>
        <dbReference type="PROSITE" id="PS51669"/>
    </source>
</evidence>
<comment type="similarity">
    <text evidence="3">Belongs to the prokaryotic molybdopterin-containing oxidoreductase family.</text>
</comment>
<dbReference type="InterPro" id="IPR041924">
    <property type="entry name" value="Formate_Dh-H_N"/>
</dbReference>
<comment type="subcellular location">
    <subcellularLocation>
        <location evidence="2">Cell envelope</location>
    </subcellularLocation>
</comment>
<dbReference type="Pfam" id="PF01568">
    <property type="entry name" value="Molydop_binding"/>
    <property type="match status" value="1"/>
</dbReference>
<evidence type="ECO:0000256" key="5">
    <source>
        <dbReference type="ARBA" id="ARBA00022723"/>
    </source>
</evidence>
<evidence type="ECO:0000313" key="11">
    <source>
        <dbReference type="Proteomes" id="UP001432202"/>
    </source>
</evidence>
<dbReference type="InterPro" id="IPR006656">
    <property type="entry name" value="Mopterin_OxRdtase"/>
</dbReference>
<evidence type="ECO:0000256" key="7">
    <source>
        <dbReference type="ARBA" id="ARBA00023004"/>
    </source>
</evidence>
<dbReference type="GeneID" id="89335292"/>
<keyword evidence="5" id="KW-0479">Metal-binding</keyword>
<dbReference type="Gene3D" id="3.40.50.740">
    <property type="match status" value="1"/>
</dbReference>
<dbReference type="SMART" id="SM00926">
    <property type="entry name" value="Molybdop_Fe4S4"/>
    <property type="match status" value="1"/>
</dbReference>
<dbReference type="CDD" id="cd00508">
    <property type="entry name" value="MopB_CT_Fdh-Nap-like"/>
    <property type="match status" value="1"/>
</dbReference>
<dbReference type="NCBIfam" id="TIGR01591">
    <property type="entry name" value="Fdh-alpha"/>
    <property type="match status" value="1"/>
</dbReference>
<proteinExistence type="inferred from homology"/>
<dbReference type="InterPro" id="IPR006963">
    <property type="entry name" value="Mopterin_OxRdtase_4Fe-4S_dom"/>
</dbReference>
<evidence type="ECO:0000256" key="6">
    <source>
        <dbReference type="ARBA" id="ARBA00023002"/>
    </source>
</evidence>
<dbReference type="Proteomes" id="UP001432202">
    <property type="component" value="Chromosome"/>
</dbReference>
<dbReference type="Pfam" id="PF04879">
    <property type="entry name" value="Molybdop_Fe4S4"/>
    <property type="match status" value="1"/>
</dbReference>
<dbReference type="GO" id="GO:0015942">
    <property type="term" value="P:formate metabolic process"/>
    <property type="evidence" value="ECO:0007669"/>
    <property type="project" value="InterPro"/>
</dbReference>
<feature type="domain" description="4Fe-4S Mo/W bis-MGD-type" evidence="9">
    <location>
        <begin position="1"/>
        <end position="57"/>
    </location>
</feature>
<dbReference type="AlphaFoldDB" id="A0AAX4L3B0"/>
<evidence type="ECO:0000256" key="4">
    <source>
        <dbReference type="ARBA" id="ARBA00022485"/>
    </source>
</evidence>
<comment type="cofactor">
    <cofactor evidence="1">
        <name>[4Fe-4S] cluster</name>
        <dbReference type="ChEBI" id="CHEBI:49883"/>
    </cofactor>
</comment>
<protein>
    <submittedName>
        <fullName evidence="10">Formate dehydrogenase subunit alpha</fullName>
        <ecNumber evidence="10">1.17.1.9</ecNumber>
    </submittedName>
</protein>
<dbReference type="SUPFAM" id="SSF50692">
    <property type="entry name" value="ADC-like"/>
    <property type="match status" value="1"/>
</dbReference>
<dbReference type="SUPFAM" id="SSF53706">
    <property type="entry name" value="Formate dehydrogenase/DMSO reductase, domains 1-3"/>
    <property type="match status" value="1"/>
</dbReference>
<dbReference type="InterPro" id="IPR027467">
    <property type="entry name" value="MopterinOxRdtase_cofactor_BS"/>
</dbReference>
<dbReference type="PROSITE" id="PS00551">
    <property type="entry name" value="MOLYBDOPTERIN_PROK_1"/>
    <property type="match status" value="1"/>
</dbReference>
<name>A0AAX4L3B0_9CREN</name>
<keyword evidence="11" id="KW-1185">Reference proteome</keyword>
<keyword evidence="7" id="KW-0408">Iron</keyword>
<dbReference type="InterPro" id="IPR006478">
    <property type="entry name" value="Formate_DH_asu"/>
</dbReference>
<evidence type="ECO:0000256" key="2">
    <source>
        <dbReference type="ARBA" id="ARBA00004196"/>
    </source>
</evidence>
<dbReference type="PANTHER" id="PTHR43598:SF5">
    <property type="entry name" value="DMSO REDUCTASE CHAIN A"/>
    <property type="match status" value="1"/>
</dbReference>
<dbReference type="CDD" id="cd02753">
    <property type="entry name" value="MopB_Formate-Dh-H"/>
    <property type="match status" value="1"/>
</dbReference>
<dbReference type="GO" id="GO:0043546">
    <property type="term" value="F:molybdopterin cofactor binding"/>
    <property type="evidence" value="ECO:0007669"/>
    <property type="project" value="InterPro"/>
</dbReference>
<dbReference type="RefSeq" id="WP_338601845.1">
    <property type="nucleotide sequence ID" value="NZ_CP146016.1"/>
</dbReference>
<dbReference type="EMBL" id="CP146016">
    <property type="protein sequence ID" value="WWQ60678.1"/>
    <property type="molecule type" value="Genomic_DNA"/>
</dbReference>